<dbReference type="AlphaFoldDB" id="A0A2U1KC80"/>
<protein>
    <submittedName>
        <fullName evidence="1">Uncharacterized protein</fullName>
    </submittedName>
</protein>
<sequence>MTPPGAPGNTVRDLNVPELNDTIVEAQLRIRQISPLLQVEEAAVLFGIEQSYTHLDPKTTALVLSGCHHSVFDENFGEFNIWLCAEHGVFLRTPNKEWIRNLPEVQMDWVDSVKCLTFGLTFACNCYVDFELSILASFTIKTKDYKVLYYKLHIRPVAQSASLAAPIKTKDYKVLYYSFSVVIIQVLIQE</sequence>
<proteinExistence type="predicted"/>
<dbReference type="OrthoDB" id="1727218at2759"/>
<evidence type="ECO:0000313" key="1">
    <source>
        <dbReference type="EMBL" id="PWA34372.1"/>
    </source>
</evidence>
<organism evidence="1 2">
    <name type="scientific">Artemisia annua</name>
    <name type="common">Sweet wormwood</name>
    <dbReference type="NCBI Taxonomy" id="35608"/>
    <lineage>
        <taxon>Eukaryota</taxon>
        <taxon>Viridiplantae</taxon>
        <taxon>Streptophyta</taxon>
        <taxon>Embryophyta</taxon>
        <taxon>Tracheophyta</taxon>
        <taxon>Spermatophyta</taxon>
        <taxon>Magnoliopsida</taxon>
        <taxon>eudicotyledons</taxon>
        <taxon>Gunneridae</taxon>
        <taxon>Pentapetalae</taxon>
        <taxon>asterids</taxon>
        <taxon>campanulids</taxon>
        <taxon>Asterales</taxon>
        <taxon>Asteraceae</taxon>
        <taxon>Asteroideae</taxon>
        <taxon>Anthemideae</taxon>
        <taxon>Artemisiinae</taxon>
        <taxon>Artemisia</taxon>
    </lineage>
</organism>
<accession>A0A2U1KC80</accession>
<dbReference type="Proteomes" id="UP000245207">
    <property type="component" value="Unassembled WGS sequence"/>
</dbReference>
<dbReference type="GO" id="GO:0005992">
    <property type="term" value="P:trehalose biosynthetic process"/>
    <property type="evidence" value="ECO:0007669"/>
    <property type="project" value="InterPro"/>
</dbReference>
<dbReference type="Pfam" id="PF02358">
    <property type="entry name" value="Trehalose_PPase"/>
    <property type="match status" value="1"/>
</dbReference>
<dbReference type="STRING" id="35608.A0A2U1KC80"/>
<keyword evidence="2" id="KW-1185">Reference proteome</keyword>
<reference evidence="1 2" key="1">
    <citation type="journal article" date="2018" name="Mol. Plant">
        <title>The genome of Artemisia annua provides insight into the evolution of Asteraceae family and artemisinin biosynthesis.</title>
        <authorList>
            <person name="Shen Q."/>
            <person name="Zhang L."/>
            <person name="Liao Z."/>
            <person name="Wang S."/>
            <person name="Yan T."/>
            <person name="Shi P."/>
            <person name="Liu M."/>
            <person name="Fu X."/>
            <person name="Pan Q."/>
            <person name="Wang Y."/>
            <person name="Lv Z."/>
            <person name="Lu X."/>
            <person name="Zhang F."/>
            <person name="Jiang W."/>
            <person name="Ma Y."/>
            <person name="Chen M."/>
            <person name="Hao X."/>
            <person name="Li L."/>
            <person name="Tang Y."/>
            <person name="Lv G."/>
            <person name="Zhou Y."/>
            <person name="Sun X."/>
            <person name="Brodelius P.E."/>
            <person name="Rose J.K.C."/>
            <person name="Tang K."/>
        </authorList>
    </citation>
    <scope>NUCLEOTIDE SEQUENCE [LARGE SCALE GENOMIC DNA]</scope>
    <source>
        <strain evidence="2">cv. Huhao1</strain>
        <tissue evidence="1">Leaf</tissue>
    </source>
</reference>
<comment type="caution">
    <text evidence="1">The sequence shown here is derived from an EMBL/GenBank/DDBJ whole genome shotgun (WGS) entry which is preliminary data.</text>
</comment>
<dbReference type="EMBL" id="PKPP01022831">
    <property type="protein sequence ID" value="PWA34372.1"/>
    <property type="molecule type" value="Genomic_DNA"/>
</dbReference>
<evidence type="ECO:0000313" key="2">
    <source>
        <dbReference type="Proteomes" id="UP000245207"/>
    </source>
</evidence>
<dbReference type="InterPro" id="IPR003337">
    <property type="entry name" value="Trehalose_PPase"/>
</dbReference>
<name>A0A2U1KC80_ARTAN</name>
<gene>
    <name evidence="1" type="ORF">CTI12_AA619740</name>
</gene>